<dbReference type="AlphaFoldDB" id="A0A8J4BNC5"/>
<evidence type="ECO:0000313" key="6">
    <source>
        <dbReference type="Proteomes" id="UP000747399"/>
    </source>
</evidence>
<sequence>MGNNQSLPEKVLSAVQRNDVCALQALLSNLSPSAGAINNPAARTAVLEYQDKNGRTPLLVAAAKNHYQILQLLIQLGANVHYINPSRDSAGSALHEAAARRHEATVELLLSAGASPFTANAAGRTALEEAVLSGNTGVVRAIEKYAEFSGMVAFKSRTMGGFSWKYKARWAVMMPYFPFGRGREGSSASASASGTQSRSRTELIPKPRRCLWLYKDKFSAAPRCRLWVDGAAVLTNGPGGTEGTLRLHTSHGEPIGDLVASFSHGYCVAFRPADMTPSATSAYHRLVGLLNGSAIPGTRPPPPPQQQQQQQAVAAMSAGPHSAMYYPAAGSFVSTPSSVTQPPVPAIPVPAMLPNTAQPPSSLHPCYPVVLPVAPHGAGAGVSSFVLLSSPPPPPQQVSTSALAVTPPPSSYPGVAQSLVFPGTAGHCPMAPPPTLQTQRQPSPVAARTVPASAHVQSARGDIVDVSAPGVDGQIVGDRIIERMAALPGESDEVFAMRLASAISAASVDNSQRPLHPQKHIRAEASSSSRPAVQASADLSSHSTQRRRSSTGDDVSPSLARTRSDQHNSPVPYSPSFDMAGGERGPSGQSLEVRPAGAVAAGQREQYSTSGAGTSGCDNASFTAHVPPSSCGSKDIEPSAPPVDPLVASTARLASRTPESEPECVICLNAPREVGFLHGDSVHCCVCRECSKCITAGDLCPLCRQPVERVLGVY</sequence>
<organism evidence="5 6">
    <name type="scientific">Volvox africanus</name>
    <dbReference type="NCBI Taxonomy" id="51714"/>
    <lineage>
        <taxon>Eukaryota</taxon>
        <taxon>Viridiplantae</taxon>
        <taxon>Chlorophyta</taxon>
        <taxon>core chlorophytes</taxon>
        <taxon>Chlorophyceae</taxon>
        <taxon>CS clade</taxon>
        <taxon>Chlamydomonadales</taxon>
        <taxon>Volvocaceae</taxon>
        <taxon>Volvox</taxon>
    </lineage>
</organism>
<dbReference type="PROSITE" id="PS50297">
    <property type="entry name" value="ANK_REP_REGION"/>
    <property type="match status" value="2"/>
</dbReference>
<comment type="caution">
    <text evidence="5">The sequence shown here is derived from an EMBL/GenBank/DDBJ whole genome shotgun (WGS) entry which is preliminary data.</text>
</comment>
<dbReference type="Gene3D" id="1.25.40.20">
    <property type="entry name" value="Ankyrin repeat-containing domain"/>
    <property type="match status" value="1"/>
</dbReference>
<dbReference type="EMBL" id="BNCO01000073">
    <property type="protein sequence ID" value="GIL65201.1"/>
    <property type="molecule type" value="Genomic_DNA"/>
</dbReference>
<dbReference type="SUPFAM" id="SSF48403">
    <property type="entry name" value="Ankyrin repeat"/>
    <property type="match status" value="1"/>
</dbReference>
<dbReference type="Gene3D" id="3.30.40.10">
    <property type="entry name" value="Zinc/RING finger domain, C3HC4 (zinc finger)"/>
    <property type="match status" value="1"/>
</dbReference>
<dbReference type="InterPro" id="IPR036770">
    <property type="entry name" value="Ankyrin_rpt-contain_sf"/>
</dbReference>
<dbReference type="InterPro" id="IPR002110">
    <property type="entry name" value="Ankyrin_rpt"/>
</dbReference>
<evidence type="ECO:0008006" key="7">
    <source>
        <dbReference type="Google" id="ProtNLM"/>
    </source>
</evidence>
<feature type="repeat" description="ANK" evidence="3">
    <location>
        <begin position="53"/>
        <end position="85"/>
    </location>
</feature>
<dbReference type="Proteomes" id="UP000747399">
    <property type="component" value="Unassembled WGS sequence"/>
</dbReference>
<reference evidence="5" key="1">
    <citation type="journal article" date="2021" name="Proc. Natl. Acad. Sci. U.S.A.">
        <title>Three genomes in the algal genus Volvox reveal the fate of a haploid sex-determining region after a transition to homothallism.</title>
        <authorList>
            <person name="Yamamoto K."/>
            <person name="Hamaji T."/>
            <person name="Kawai-Toyooka H."/>
            <person name="Matsuzaki R."/>
            <person name="Takahashi F."/>
            <person name="Nishimura Y."/>
            <person name="Kawachi M."/>
            <person name="Noguchi H."/>
            <person name="Minakuchi Y."/>
            <person name="Umen J.G."/>
            <person name="Toyoda A."/>
            <person name="Nozaki H."/>
        </authorList>
    </citation>
    <scope>NUCLEOTIDE SEQUENCE</scope>
    <source>
        <strain evidence="5">NIES-3780</strain>
    </source>
</reference>
<evidence type="ECO:0000256" key="1">
    <source>
        <dbReference type="ARBA" id="ARBA00022737"/>
    </source>
</evidence>
<accession>A0A8J4BNC5</accession>
<dbReference type="Pfam" id="PF13920">
    <property type="entry name" value="zf-C3HC4_3"/>
    <property type="match status" value="1"/>
</dbReference>
<dbReference type="InterPro" id="IPR013083">
    <property type="entry name" value="Znf_RING/FYVE/PHD"/>
</dbReference>
<dbReference type="Pfam" id="PF12796">
    <property type="entry name" value="Ank_2"/>
    <property type="match status" value="1"/>
</dbReference>
<keyword evidence="6" id="KW-1185">Reference proteome</keyword>
<evidence type="ECO:0000313" key="5">
    <source>
        <dbReference type="EMBL" id="GIL65201.1"/>
    </source>
</evidence>
<feature type="region of interest" description="Disordered" evidence="4">
    <location>
        <begin position="293"/>
        <end position="313"/>
    </location>
</feature>
<feature type="region of interest" description="Disordered" evidence="4">
    <location>
        <begin position="507"/>
        <end position="614"/>
    </location>
</feature>
<dbReference type="PANTHER" id="PTHR24171">
    <property type="entry name" value="ANKYRIN REPEAT DOMAIN-CONTAINING PROTEIN 39-RELATED"/>
    <property type="match status" value="1"/>
</dbReference>
<proteinExistence type="predicted"/>
<dbReference type="PANTHER" id="PTHR24171:SF10">
    <property type="entry name" value="ANKYRIN REPEAT DOMAIN-CONTAINING PROTEIN 29-LIKE"/>
    <property type="match status" value="1"/>
</dbReference>
<gene>
    <name evidence="5" type="ORF">Vafri_18994</name>
</gene>
<protein>
    <recommendedName>
        <fullName evidence="7">RING-type domain-containing protein</fullName>
    </recommendedName>
</protein>
<feature type="repeat" description="ANK" evidence="3">
    <location>
        <begin position="89"/>
        <end position="121"/>
    </location>
</feature>
<evidence type="ECO:0000256" key="3">
    <source>
        <dbReference type="PROSITE-ProRule" id="PRU00023"/>
    </source>
</evidence>
<evidence type="ECO:0000256" key="4">
    <source>
        <dbReference type="SAM" id="MobiDB-lite"/>
    </source>
</evidence>
<evidence type="ECO:0000256" key="2">
    <source>
        <dbReference type="ARBA" id="ARBA00023043"/>
    </source>
</evidence>
<dbReference type="SMART" id="SM00248">
    <property type="entry name" value="ANK"/>
    <property type="match status" value="3"/>
</dbReference>
<feature type="compositionally biased region" description="Polar residues" evidence="4">
    <location>
        <begin position="605"/>
        <end position="614"/>
    </location>
</feature>
<keyword evidence="2 3" id="KW-0040">ANK repeat</keyword>
<name>A0A8J4BNC5_9CHLO</name>
<dbReference type="PROSITE" id="PS50088">
    <property type="entry name" value="ANK_REPEAT"/>
    <property type="match status" value="2"/>
</dbReference>
<keyword evidence="1" id="KW-0677">Repeat</keyword>